<gene>
    <name evidence="4" type="ORF">GA0070610_4795</name>
</gene>
<evidence type="ECO:0000313" key="5">
    <source>
        <dbReference type="Proteomes" id="UP000198251"/>
    </source>
</evidence>
<dbReference type="AlphaFoldDB" id="A0A1C5GFU1"/>
<dbReference type="Pfam" id="PF13458">
    <property type="entry name" value="Peripla_BP_6"/>
    <property type="match status" value="1"/>
</dbReference>
<proteinExistence type="inferred from homology"/>
<keyword evidence="2" id="KW-0732">Signal</keyword>
<reference evidence="4 5" key="1">
    <citation type="submission" date="2016-06" db="EMBL/GenBank/DDBJ databases">
        <authorList>
            <person name="Kjaerup R.B."/>
            <person name="Dalgaard T.S."/>
            <person name="Juul-Madsen H.R."/>
        </authorList>
    </citation>
    <scope>NUCLEOTIDE SEQUENCE [LARGE SCALE GENOMIC DNA]</scope>
    <source>
        <strain evidence="4 5">DSM 43913</strain>
    </source>
</reference>
<dbReference type="InterPro" id="IPR028082">
    <property type="entry name" value="Peripla_BP_I"/>
</dbReference>
<evidence type="ECO:0000256" key="1">
    <source>
        <dbReference type="ARBA" id="ARBA00010062"/>
    </source>
</evidence>
<protein>
    <submittedName>
        <fullName evidence="4">Amino acid/amide ABC transporter substrate-binding protein, HAAT family</fullName>
    </submittedName>
</protein>
<feature type="domain" description="Leucine-binding protein" evidence="3">
    <location>
        <begin position="52"/>
        <end position="387"/>
    </location>
</feature>
<keyword evidence="5" id="KW-1185">Reference proteome</keyword>
<evidence type="ECO:0000313" key="4">
    <source>
        <dbReference type="EMBL" id="SCG18452.1"/>
    </source>
</evidence>
<dbReference type="InterPro" id="IPR028081">
    <property type="entry name" value="Leu-bd"/>
</dbReference>
<name>A0A1C5GFU1_MICEH</name>
<dbReference type="Proteomes" id="UP000198251">
    <property type="component" value="Chromosome I"/>
</dbReference>
<dbReference type="GeneID" id="95804485"/>
<dbReference type="PANTHER" id="PTHR30483:SF6">
    <property type="entry name" value="PERIPLASMIC BINDING PROTEIN OF ABC TRANSPORTER FOR NATURAL AMINO ACIDS"/>
    <property type="match status" value="1"/>
</dbReference>
<evidence type="ECO:0000259" key="3">
    <source>
        <dbReference type="Pfam" id="PF13458"/>
    </source>
</evidence>
<dbReference type="SUPFAM" id="SSF53822">
    <property type="entry name" value="Periplasmic binding protein-like I"/>
    <property type="match status" value="1"/>
</dbReference>
<evidence type="ECO:0000256" key="2">
    <source>
        <dbReference type="ARBA" id="ARBA00022729"/>
    </source>
</evidence>
<sequence>MATSATGSSAFTRRGLLAATAGTLLLSACGRGEAGADDPATTVAPGGQELLIGVSLELTGPGAALGVIQQRALEITLESLNAKGVPIGNLRRAVRLEVRDNAGDPALAARQATALARDTGVHALLGGTMAETSMALVQVAQKERVPFLSLAFGDGIVLPLAQRTYVYKMTPDAGDMARRLARLIASQRLSRVALLAADGLHGDSGVRAMRGALRTAGVALASATRLPRTGGDFRRAARATAGTRPDGVVVWATAPDSAAAVGALRRAGYDGPVFLDAGAVAEQTLEGGNAALLEGAYAVHPTSLGGAMLANTTMSALERKEFVYRYVQLHGGFSGFAPYASDAVQLIADAARLSTSVDRGRIRAFLQNQVTEGMAGMYSFTPIRHGGMDQGSLGVYTVSAGAWTRVS</sequence>
<dbReference type="PANTHER" id="PTHR30483">
    <property type="entry name" value="LEUCINE-SPECIFIC-BINDING PROTEIN"/>
    <property type="match status" value="1"/>
</dbReference>
<dbReference type="PROSITE" id="PS51318">
    <property type="entry name" value="TAT"/>
    <property type="match status" value="1"/>
</dbReference>
<dbReference type="RefSeq" id="WP_089002064.1">
    <property type="nucleotide sequence ID" value="NZ_LT607733.1"/>
</dbReference>
<dbReference type="InterPro" id="IPR006311">
    <property type="entry name" value="TAT_signal"/>
</dbReference>
<dbReference type="EMBL" id="LT607733">
    <property type="protein sequence ID" value="SCG18452.1"/>
    <property type="molecule type" value="Genomic_DNA"/>
</dbReference>
<dbReference type="InterPro" id="IPR051010">
    <property type="entry name" value="BCAA_transport"/>
</dbReference>
<accession>A0A1C5GFU1</accession>
<comment type="similarity">
    <text evidence="1">Belongs to the leucine-binding protein family.</text>
</comment>
<dbReference type="Gene3D" id="3.40.50.2300">
    <property type="match status" value="2"/>
</dbReference>
<organism evidence="4 5">
    <name type="scientific">Micromonospora echinofusca</name>
    <dbReference type="NCBI Taxonomy" id="47858"/>
    <lineage>
        <taxon>Bacteria</taxon>
        <taxon>Bacillati</taxon>
        <taxon>Actinomycetota</taxon>
        <taxon>Actinomycetes</taxon>
        <taxon>Micromonosporales</taxon>
        <taxon>Micromonosporaceae</taxon>
        <taxon>Micromonospora</taxon>
    </lineage>
</organism>